<dbReference type="PANTHER" id="PTHR37741:SF1">
    <property type="entry name" value="TRANSMEMBRANE PROTEIN"/>
    <property type="match status" value="1"/>
</dbReference>
<gene>
    <name evidence="4" type="ORF">DVH24_019204</name>
</gene>
<evidence type="ECO:0008006" key="6">
    <source>
        <dbReference type="Google" id="ProtNLM"/>
    </source>
</evidence>
<name>A0A498HY45_MALDO</name>
<proteinExistence type="predicted"/>
<evidence type="ECO:0000313" key="5">
    <source>
        <dbReference type="Proteomes" id="UP000290289"/>
    </source>
</evidence>
<feature type="transmembrane region" description="Helical" evidence="3">
    <location>
        <begin position="84"/>
        <end position="102"/>
    </location>
</feature>
<evidence type="ECO:0000256" key="1">
    <source>
        <dbReference type="SAM" id="Coils"/>
    </source>
</evidence>
<dbReference type="EMBL" id="RDQH01000340">
    <property type="protein sequence ID" value="RXH76316.1"/>
    <property type="molecule type" value="Genomic_DNA"/>
</dbReference>
<dbReference type="AlphaFoldDB" id="A0A498HY45"/>
<reference evidence="4 5" key="1">
    <citation type="submission" date="2018-10" db="EMBL/GenBank/DDBJ databases">
        <title>A high-quality apple genome assembly.</title>
        <authorList>
            <person name="Hu J."/>
        </authorList>
    </citation>
    <scope>NUCLEOTIDE SEQUENCE [LARGE SCALE GENOMIC DNA]</scope>
    <source>
        <strain evidence="5">cv. HFTH1</strain>
        <tissue evidence="4">Young leaf</tissue>
    </source>
</reference>
<accession>A0A498HY45</accession>
<keyword evidence="1" id="KW-0175">Coiled coil</keyword>
<comment type="caution">
    <text evidence="4">The sequence shown here is derived from an EMBL/GenBank/DDBJ whole genome shotgun (WGS) entry which is preliminary data.</text>
</comment>
<dbReference type="Proteomes" id="UP000290289">
    <property type="component" value="Chromosome 14"/>
</dbReference>
<protein>
    <recommendedName>
        <fullName evidence="6">Transmembrane protein</fullName>
    </recommendedName>
</protein>
<keyword evidence="5" id="KW-1185">Reference proteome</keyword>
<evidence type="ECO:0000256" key="2">
    <source>
        <dbReference type="SAM" id="MobiDB-lite"/>
    </source>
</evidence>
<dbReference type="PANTHER" id="PTHR37741">
    <property type="entry name" value="TRANSMEMBRANE PROTEIN"/>
    <property type="match status" value="1"/>
</dbReference>
<feature type="coiled-coil region" evidence="1">
    <location>
        <begin position="52"/>
        <end position="84"/>
    </location>
</feature>
<feature type="region of interest" description="Disordered" evidence="2">
    <location>
        <begin position="1"/>
        <end position="27"/>
    </location>
</feature>
<evidence type="ECO:0000256" key="3">
    <source>
        <dbReference type="SAM" id="Phobius"/>
    </source>
</evidence>
<keyword evidence="3" id="KW-0812">Transmembrane</keyword>
<keyword evidence="3" id="KW-0472">Membrane</keyword>
<evidence type="ECO:0000313" key="4">
    <source>
        <dbReference type="EMBL" id="RXH76316.1"/>
    </source>
</evidence>
<keyword evidence="3" id="KW-1133">Transmembrane helix</keyword>
<organism evidence="4 5">
    <name type="scientific">Malus domestica</name>
    <name type="common">Apple</name>
    <name type="synonym">Pyrus malus</name>
    <dbReference type="NCBI Taxonomy" id="3750"/>
    <lineage>
        <taxon>Eukaryota</taxon>
        <taxon>Viridiplantae</taxon>
        <taxon>Streptophyta</taxon>
        <taxon>Embryophyta</taxon>
        <taxon>Tracheophyta</taxon>
        <taxon>Spermatophyta</taxon>
        <taxon>Magnoliopsida</taxon>
        <taxon>eudicotyledons</taxon>
        <taxon>Gunneridae</taxon>
        <taxon>Pentapetalae</taxon>
        <taxon>rosids</taxon>
        <taxon>fabids</taxon>
        <taxon>Rosales</taxon>
        <taxon>Rosaceae</taxon>
        <taxon>Amygdaloideae</taxon>
        <taxon>Maleae</taxon>
        <taxon>Malus</taxon>
    </lineage>
</organism>
<sequence length="108" mass="11929">MADSTFPAANVDAELNPGTNKNFEEDSGSSLVTTSKEIKCSLANNVALFIFKDKLEAEERKQQKEKEKEREKEKKDAAQTLKKSIIISAVVVAVVGAIFALTKKLREK</sequence>